<protein>
    <submittedName>
        <fullName evidence="4">Ribosomal RNA small subunit methyltransferase G</fullName>
    </submittedName>
</protein>
<dbReference type="Gene3D" id="3.40.50.150">
    <property type="entry name" value="Vaccinia Virus protein VP39"/>
    <property type="match status" value="1"/>
</dbReference>
<dbReference type="GO" id="GO:0005829">
    <property type="term" value="C:cytosol"/>
    <property type="evidence" value="ECO:0007669"/>
    <property type="project" value="TreeGrafter"/>
</dbReference>
<dbReference type="InterPro" id="IPR003682">
    <property type="entry name" value="rRNA_ssu_MeTfrase_G"/>
</dbReference>
<sequence length="73" mass="8036">TAVIEQNRVMNLTSITEPQEFLAKHYIDSWLGYDPAYFPARSRALDLGTGGGFPGVPLAILTPDVEWTLLDSV</sequence>
<evidence type="ECO:0000313" key="4">
    <source>
        <dbReference type="EMBL" id="ETJ33464.1"/>
    </source>
</evidence>
<keyword evidence="4" id="KW-0489">Methyltransferase</keyword>
<proteinExistence type="predicted"/>
<dbReference type="PANTHER" id="PTHR31760">
    <property type="entry name" value="S-ADENOSYL-L-METHIONINE-DEPENDENT METHYLTRANSFERASES SUPERFAMILY PROTEIN"/>
    <property type="match status" value="1"/>
</dbReference>
<feature type="non-terminal residue" evidence="4">
    <location>
        <position position="73"/>
    </location>
</feature>
<feature type="non-terminal residue" evidence="4">
    <location>
        <position position="1"/>
    </location>
</feature>
<reference evidence="4" key="1">
    <citation type="submission" date="2013-12" db="EMBL/GenBank/DDBJ databases">
        <title>A Varibaculum cambriense genome reconstructed from a premature infant gut community with otherwise low bacterial novelty that shifts toward anaerobic metabolism during the third week of life.</title>
        <authorList>
            <person name="Brown C.T."/>
            <person name="Sharon I."/>
            <person name="Thomas B.C."/>
            <person name="Castelle C.J."/>
            <person name="Morowitz M.J."/>
            <person name="Banfield J.F."/>
        </authorList>
    </citation>
    <scope>NUCLEOTIDE SEQUENCE</scope>
</reference>
<gene>
    <name evidence="4" type="ORF">Q604_UNBC12074G0001</name>
</gene>
<dbReference type="EMBL" id="AZMM01012074">
    <property type="protein sequence ID" value="ETJ33464.1"/>
    <property type="molecule type" value="Genomic_DNA"/>
</dbReference>
<keyword evidence="2" id="KW-0698">rRNA processing</keyword>
<comment type="caution">
    <text evidence="4">The sequence shown here is derived from an EMBL/GenBank/DDBJ whole genome shotgun (WGS) entry which is preliminary data.</text>
</comment>
<dbReference type="PANTHER" id="PTHR31760:SF0">
    <property type="entry name" value="S-ADENOSYL-L-METHIONINE-DEPENDENT METHYLTRANSFERASES SUPERFAMILY PROTEIN"/>
    <property type="match status" value="1"/>
</dbReference>
<name>W1XX78_9ZZZZ</name>
<dbReference type="AlphaFoldDB" id="W1XX78"/>
<dbReference type="InterPro" id="IPR029063">
    <property type="entry name" value="SAM-dependent_MTases_sf"/>
</dbReference>
<evidence type="ECO:0000256" key="1">
    <source>
        <dbReference type="ARBA" id="ARBA00022490"/>
    </source>
</evidence>
<keyword evidence="1" id="KW-0963">Cytoplasm</keyword>
<evidence type="ECO:0000256" key="3">
    <source>
        <dbReference type="ARBA" id="ARBA00022679"/>
    </source>
</evidence>
<evidence type="ECO:0000256" key="2">
    <source>
        <dbReference type="ARBA" id="ARBA00022552"/>
    </source>
</evidence>
<dbReference type="SUPFAM" id="SSF53335">
    <property type="entry name" value="S-adenosyl-L-methionine-dependent methyltransferases"/>
    <property type="match status" value="1"/>
</dbReference>
<organism evidence="4">
    <name type="scientific">human gut metagenome</name>
    <dbReference type="NCBI Taxonomy" id="408170"/>
    <lineage>
        <taxon>unclassified sequences</taxon>
        <taxon>metagenomes</taxon>
        <taxon>organismal metagenomes</taxon>
    </lineage>
</organism>
<accession>W1XX78</accession>
<dbReference type="Pfam" id="PF02527">
    <property type="entry name" value="GidB"/>
    <property type="match status" value="1"/>
</dbReference>
<keyword evidence="3 4" id="KW-0808">Transferase</keyword>
<dbReference type="GO" id="GO:0070043">
    <property type="term" value="F:rRNA (guanine-N7-)-methyltransferase activity"/>
    <property type="evidence" value="ECO:0007669"/>
    <property type="project" value="TreeGrafter"/>
</dbReference>